<evidence type="ECO:0000313" key="1">
    <source>
        <dbReference type="EMBL" id="QHU30547.1"/>
    </source>
</evidence>
<protein>
    <submittedName>
        <fullName evidence="1">Uncharacterized protein</fullName>
    </submittedName>
</protein>
<name>A0A6C0LJ52_9ZZZZ</name>
<sequence length="194" mass="22476">MIFIIIIILFAIYYVSEKHNRRCASIIGGINIEPEDVYIKDIGKLIHFSNIDVDGFKTIYMFGHVDKTSPSDNNPVRNMKDILQKSSDNKSDVSIISDYDIIKPEKNRIFIKKNTVSPSQLKKLTDEQKEYIDKSENKELLPDLKRILISDYGTIIIYKDIKKIELLANMLSELNHTFKEWSDKYPLDIISTVS</sequence>
<reference evidence="1" key="1">
    <citation type="journal article" date="2020" name="Nature">
        <title>Giant virus diversity and host interactions through global metagenomics.</title>
        <authorList>
            <person name="Schulz F."/>
            <person name="Roux S."/>
            <person name="Paez-Espino D."/>
            <person name="Jungbluth S."/>
            <person name="Walsh D.A."/>
            <person name="Denef V.J."/>
            <person name="McMahon K.D."/>
            <person name="Konstantinidis K.T."/>
            <person name="Eloe-Fadrosh E.A."/>
            <person name="Kyrpides N.C."/>
            <person name="Woyke T."/>
        </authorList>
    </citation>
    <scope>NUCLEOTIDE SEQUENCE</scope>
    <source>
        <strain evidence="1">GVMAG-M-3300027833-19</strain>
    </source>
</reference>
<accession>A0A6C0LJ52</accession>
<organism evidence="1">
    <name type="scientific">viral metagenome</name>
    <dbReference type="NCBI Taxonomy" id="1070528"/>
    <lineage>
        <taxon>unclassified sequences</taxon>
        <taxon>metagenomes</taxon>
        <taxon>organismal metagenomes</taxon>
    </lineage>
</organism>
<dbReference type="AlphaFoldDB" id="A0A6C0LJ52"/>
<dbReference type="EMBL" id="MN740509">
    <property type="protein sequence ID" value="QHU30547.1"/>
    <property type="molecule type" value="Genomic_DNA"/>
</dbReference>
<proteinExistence type="predicted"/>